<dbReference type="PANTHER" id="PTHR46648">
    <property type="entry name" value="HIT FAMILY PROTEIN 1"/>
    <property type="match status" value="1"/>
</dbReference>
<dbReference type="Gene3D" id="3.30.428.10">
    <property type="entry name" value="HIT-like"/>
    <property type="match status" value="1"/>
</dbReference>
<reference evidence="5" key="1">
    <citation type="submission" date="2023-06" db="EMBL/GenBank/DDBJ databases">
        <title>Genome-scale phylogeny and comparative genomics of the fungal order Sordariales.</title>
        <authorList>
            <consortium name="Lawrence Berkeley National Laboratory"/>
            <person name="Hensen N."/>
            <person name="Bonometti L."/>
            <person name="Westerberg I."/>
            <person name="Brannstrom I.O."/>
            <person name="Guillou S."/>
            <person name="Cros-Aarteil S."/>
            <person name="Calhoun S."/>
            <person name="Haridas S."/>
            <person name="Kuo A."/>
            <person name="Mondo S."/>
            <person name="Pangilinan J."/>
            <person name="Riley R."/>
            <person name="Labutti K."/>
            <person name="Andreopoulos B."/>
            <person name="Lipzen A."/>
            <person name="Chen C."/>
            <person name="Yanf M."/>
            <person name="Daum C."/>
            <person name="Ng V."/>
            <person name="Clum A."/>
            <person name="Steindorff A."/>
            <person name="Ohm R."/>
            <person name="Martin F."/>
            <person name="Silar P."/>
            <person name="Natvig D."/>
            <person name="Lalanne C."/>
            <person name="Gautier V."/>
            <person name="Ament-Velasquez S.L."/>
            <person name="Kruys A."/>
            <person name="Hutchinson M.I."/>
            <person name="Powell A.J."/>
            <person name="Barry K."/>
            <person name="Miller A.N."/>
            <person name="Grigoriev I.V."/>
            <person name="Debuchy R."/>
            <person name="Gladieux P."/>
            <person name="Thoren M.H."/>
            <person name="Johannesson H."/>
        </authorList>
    </citation>
    <scope>NUCLEOTIDE SEQUENCE</scope>
    <source>
        <strain evidence="5">SMH2532-1</strain>
    </source>
</reference>
<dbReference type="InterPro" id="IPR001310">
    <property type="entry name" value="Histidine_triad_HIT"/>
</dbReference>
<comment type="caution">
    <text evidence="5">The sequence shown here is derived from an EMBL/GenBank/DDBJ whole genome shotgun (WGS) entry which is preliminary data.</text>
</comment>
<evidence type="ECO:0000259" key="4">
    <source>
        <dbReference type="PROSITE" id="PS51084"/>
    </source>
</evidence>
<evidence type="ECO:0000313" key="5">
    <source>
        <dbReference type="EMBL" id="KAK0645741.1"/>
    </source>
</evidence>
<dbReference type="PROSITE" id="PS51084">
    <property type="entry name" value="HIT_2"/>
    <property type="match status" value="1"/>
</dbReference>
<dbReference type="EMBL" id="JAULSV010000004">
    <property type="protein sequence ID" value="KAK0645741.1"/>
    <property type="molecule type" value="Genomic_DNA"/>
</dbReference>
<protein>
    <submittedName>
        <fullName evidence="5">HIT-like domain-containing protein</fullName>
    </submittedName>
</protein>
<dbReference type="Proteomes" id="UP001174936">
    <property type="component" value="Unassembled WGS sequence"/>
</dbReference>
<dbReference type="PANTHER" id="PTHR46648:SF2">
    <property type="entry name" value="HIT DOMAIN-CONTAINING PROTEIN"/>
    <property type="match status" value="1"/>
</dbReference>
<dbReference type="Pfam" id="PF01230">
    <property type="entry name" value="HIT"/>
    <property type="match status" value="1"/>
</dbReference>
<sequence length="81" mass="8810">IAFLDIMPLSPGHILLCPRSHAPKLTDVSPSEARELGYHLRIISSAVVRATGVSDWNVVQNNGKAAAQVVEHAHFHVIPRP</sequence>
<proteinExistence type="predicted"/>
<evidence type="ECO:0000256" key="1">
    <source>
        <dbReference type="PIRSR" id="PIRSR601310-1"/>
    </source>
</evidence>
<feature type="non-terminal residue" evidence="5">
    <location>
        <position position="81"/>
    </location>
</feature>
<feature type="short sequence motif" description="Histidine triad motif" evidence="2 3">
    <location>
        <begin position="72"/>
        <end position="76"/>
    </location>
</feature>
<gene>
    <name evidence="5" type="ORF">B0T16DRAFT_287746</name>
</gene>
<feature type="active site" description="Tele-AMP-histidine intermediate" evidence="1">
    <location>
        <position position="74"/>
    </location>
</feature>
<evidence type="ECO:0000256" key="2">
    <source>
        <dbReference type="PIRSR" id="PIRSR601310-3"/>
    </source>
</evidence>
<evidence type="ECO:0000256" key="3">
    <source>
        <dbReference type="PROSITE-ProRule" id="PRU00464"/>
    </source>
</evidence>
<dbReference type="SUPFAM" id="SSF54197">
    <property type="entry name" value="HIT-like"/>
    <property type="match status" value="1"/>
</dbReference>
<dbReference type="InterPro" id="IPR036265">
    <property type="entry name" value="HIT-like_sf"/>
</dbReference>
<dbReference type="InterPro" id="IPR011146">
    <property type="entry name" value="HIT-like"/>
</dbReference>
<feature type="domain" description="HIT" evidence="4">
    <location>
        <begin position="1"/>
        <end position="81"/>
    </location>
</feature>
<feature type="non-terminal residue" evidence="5">
    <location>
        <position position="1"/>
    </location>
</feature>
<dbReference type="AlphaFoldDB" id="A0AA40CNS7"/>
<evidence type="ECO:0000313" key="6">
    <source>
        <dbReference type="Proteomes" id="UP001174936"/>
    </source>
</evidence>
<name>A0AA40CNS7_9PEZI</name>
<dbReference type="GO" id="GO:0009117">
    <property type="term" value="P:nucleotide metabolic process"/>
    <property type="evidence" value="ECO:0007669"/>
    <property type="project" value="TreeGrafter"/>
</dbReference>
<dbReference type="GO" id="GO:0003824">
    <property type="term" value="F:catalytic activity"/>
    <property type="evidence" value="ECO:0007669"/>
    <property type="project" value="InterPro"/>
</dbReference>
<organism evidence="5 6">
    <name type="scientific">Cercophora newfieldiana</name>
    <dbReference type="NCBI Taxonomy" id="92897"/>
    <lineage>
        <taxon>Eukaryota</taxon>
        <taxon>Fungi</taxon>
        <taxon>Dikarya</taxon>
        <taxon>Ascomycota</taxon>
        <taxon>Pezizomycotina</taxon>
        <taxon>Sordariomycetes</taxon>
        <taxon>Sordariomycetidae</taxon>
        <taxon>Sordariales</taxon>
        <taxon>Lasiosphaeriaceae</taxon>
        <taxon>Cercophora</taxon>
    </lineage>
</organism>
<dbReference type="PRINTS" id="PR00332">
    <property type="entry name" value="HISTRIAD"/>
</dbReference>
<accession>A0AA40CNS7</accession>
<keyword evidence="6" id="KW-1185">Reference proteome</keyword>